<dbReference type="Gene3D" id="3.40.50.12780">
    <property type="entry name" value="N-terminal domain of ligase-like"/>
    <property type="match status" value="1"/>
</dbReference>
<dbReference type="Proteomes" id="UP000414233">
    <property type="component" value="Unassembled WGS sequence"/>
</dbReference>
<dbReference type="PROSITE" id="PS00455">
    <property type="entry name" value="AMP_BINDING"/>
    <property type="match status" value="1"/>
</dbReference>
<protein>
    <submittedName>
        <fullName evidence="7">ATP-dependent acyl-CoA ligase</fullName>
    </submittedName>
</protein>
<organism evidence="7 8">
    <name type="scientific">Pandoraea terrae</name>
    <dbReference type="NCBI Taxonomy" id="1537710"/>
    <lineage>
        <taxon>Bacteria</taxon>
        <taxon>Pseudomonadati</taxon>
        <taxon>Pseudomonadota</taxon>
        <taxon>Betaproteobacteria</taxon>
        <taxon>Burkholderiales</taxon>
        <taxon>Burkholderiaceae</taxon>
        <taxon>Pandoraea</taxon>
    </lineage>
</organism>
<dbReference type="GO" id="GO:0004467">
    <property type="term" value="F:long-chain fatty acid-CoA ligase activity"/>
    <property type="evidence" value="ECO:0007669"/>
    <property type="project" value="TreeGrafter"/>
</dbReference>
<evidence type="ECO:0000256" key="1">
    <source>
        <dbReference type="ARBA" id="ARBA00006432"/>
    </source>
</evidence>
<dbReference type="Gene3D" id="3.30.300.30">
    <property type="match status" value="1"/>
</dbReference>
<keyword evidence="3" id="KW-0547">Nucleotide-binding</keyword>
<evidence type="ECO:0000313" key="8">
    <source>
        <dbReference type="Proteomes" id="UP000414233"/>
    </source>
</evidence>
<dbReference type="RefSeq" id="WP_150699455.1">
    <property type="nucleotide sequence ID" value="NZ_CABPRZ010000027.1"/>
</dbReference>
<keyword evidence="2 7" id="KW-0436">Ligase</keyword>
<dbReference type="GO" id="GO:0044539">
    <property type="term" value="P:long-chain fatty acid import into cell"/>
    <property type="evidence" value="ECO:0007669"/>
    <property type="project" value="TreeGrafter"/>
</dbReference>
<evidence type="ECO:0000256" key="2">
    <source>
        <dbReference type="ARBA" id="ARBA00022598"/>
    </source>
</evidence>
<dbReference type="AlphaFoldDB" id="A0A5E4YVP8"/>
<dbReference type="PANTHER" id="PTHR43107">
    <property type="entry name" value="LONG-CHAIN FATTY ACID TRANSPORT PROTEIN"/>
    <property type="match status" value="1"/>
</dbReference>
<dbReference type="InterPro" id="IPR000873">
    <property type="entry name" value="AMP-dep_synth/lig_dom"/>
</dbReference>
<dbReference type="Pfam" id="PF00501">
    <property type="entry name" value="AMP-binding"/>
    <property type="match status" value="1"/>
</dbReference>
<dbReference type="FunFam" id="3.30.300.30:FF:000002">
    <property type="entry name" value="Long-chain fatty acid transport protein 1"/>
    <property type="match status" value="1"/>
</dbReference>
<comment type="similarity">
    <text evidence="1">Belongs to the ATP-dependent AMP-binding enzyme family.</text>
</comment>
<dbReference type="GO" id="GO:0005524">
    <property type="term" value="F:ATP binding"/>
    <property type="evidence" value="ECO:0007669"/>
    <property type="project" value="UniProtKB-KW"/>
</dbReference>
<accession>A0A5E4YVP8</accession>
<evidence type="ECO:0000259" key="6">
    <source>
        <dbReference type="Pfam" id="PF00501"/>
    </source>
</evidence>
<dbReference type="PANTHER" id="PTHR43107:SF15">
    <property type="entry name" value="FATTY ACID TRANSPORT PROTEIN 3, ISOFORM A"/>
    <property type="match status" value="1"/>
</dbReference>
<keyword evidence="8" id="KW-1185">Reference proteome</keyword>
<evidence type="ECO:0000256" key="5">
    <source>
        <dbReference type="SAM" id="MobiDB-lite"/>
    </source>
</evidence>
<gene>
    <name evidence="7" type="ORF">PTE30175_04684</name>
</gene>
<dbReference type="NCBIfam" id="NF006134">
    <property type="entry name" value="PRK08279.1"/>
    <property type="match status" value="1"/>
</dbReference>
<keyword evidence="4" id="KW-0067">ATP-binding</keyword>
<sequence length="612" mass="67199">MNAMVPHPAVPAEPPRWPSREATQAKLDRRAAAAARHTASQRFTTADRVEESAARFAERICLYYGDERYTYAELNAAINRAAHVFRDLGVRTGDVVAMCLENRPAFFVVWLGLAKAGATVAFLNTQVSGRVLLHALESTGAKRVIVGEECLANFDAPGLAERAECWLWPDAEKPAPSALRARCSQEIASGMACASSDNPPAAWRDGLVGESTALYIFTSGTTGLPKAALLSHARWLMTGDVMQATMDVGPDDVFYCFLPLYHGAASLSAGSTAFTCGGSLVVRRKFSKREFWADARKYGVTVCQYVGEICRYLLTEAPRPDDRDHRVRKLVGAGLLPDVWDAFVARFGEFDIYEGWGSTESNTNTINLDNRPGSCGRVPFWERTNLRIVRYDVATDTHPRDAHGHLMVCEPGEVGEGIARILAIPDVMGGRFEGYTSKEATEKKILRGAFAEGDQWWSSGDLLRFDEDGYCYFVDRIGDTYRWKSENVSTMEVADSLADFPGLETITVYGVQVPNVEGRAGMAALVMQPGQTFDARAFYRLTEARVPRYAAPIFLRLAAAADLTTTFKLRKVDLQREGFDPAVVKDPLLVRDDAAGTYVPLTPAAVVRAIGT</sequence>
<feature type="compositionally biased region" description="Pro residues" evidence="5">
    <location>
        <begin position="8"/>
        <end position="17"/>
    </location>
</feature>
<dbReference type="EMBL" id="CABPRZ010000027">
    <property type="protein sequence ID" value="VVE52457.1"/>
    <property type="molecule type" value="Genomic_DNA"/>
</dbReference>
<dbReference type="GO" id="GO:0005886">
    <property type="term" value="C:plasma membrane"/>
    <property type="evidence" value="ECO:0007669"/>
    <property type="project" value="TreeGrafter"/>
</dbReference>
<feature type="region of interest" description="Disordered" evidence="5">
    <location>
        <begin position="1"/>
        <end position="24"/>
    </location>
</feature>
<name>A0A5E4YVP8_9BURK</name>
<evidence type="ECO:0000313" key="7">
    <source>
        <dbReference type="EMBL" id="VVE52457.1"/>
    </source>
</evidence>
<reference evidence="7 8" key="1">
    <citation type="submission" date="2019-08" db="EMBL/GenBank/DDBJ databases">
        <authorList>
            <person name="Peeters C."/>
        </authorList>
    </citation>
    <scope>NUCLEOTIDE SEQUENCE [LARGE SCALE GENOMIC DNA]</scope>
    <source>
        <strain evidence="7 8">LMG 30175</strain>
    </source>
</reference>
<dbReference type="InterPro" id="IPR042099">
    <property type="entry name" value="ANL_N_sf"/>
</dbReference>
<dbReference type="InterPro" id="IPR020845">
    <property type="entry name" value="AMP-binding_CS"/>
</dbReference>
<dbReference type="InterPro" id="IPR045851">
    <property type="entry name" value="AMP-bd_C_sf"/>
</dbReference>
<evidence type="ECO:0000256" key="4">
    <source>
        <dbReference type="ARBA" id="ARBA00022840"/>
    </source>
</evidence>
<dbReference type="OrthoDB" id="9766486at2"/>
<proteinExistence type="inferred from homology"/>
<evidence type="ECO:0000256" key="3">
    <source>
        <dbReference type="ARBA" id="ARBA00022741"/>
    </source>
</evidence>
<feature type="domain" description="AMP-dependent synthetase/ligase" evidence="6">
    <location>
        <begin position="50"/>
        <end position="411"/>
    </location>
</feature>
<dbReference type="SUPFAM" id="SSF56801">
    <property type="entry name" value="Acetyl-CoA synthetase-like"/>
    <property type="match status" value="1"/>
</dbReference>
<dbReference type="GO" id="GO:0005324">
    <property type="term" value="F:long-chain fatty acid transmembrane transporter activity"/>
    <property type="evidence" value="ECO:0007669"/>
    <property type="project" value="TreeGrafter"/>
</dbReference>